<feature type="transmembrane region" description="Helical" evidence="2">
    <location>
        <begin position="103"/>
        <end position="125"/>
    </location>
</feature>
<keyword evidence="2" id="KW-0812">Transmembrane</keyword>
<feature type="signal peptide" evidence="3">
    <location>
        <begin position="1"/>
        <end position="29"/>
    </location>
</feature>
<keyword evidence="3" id="KW-0732">Signal</keyword>
<evidence type="ECO:0008006" key="6">
    <source>
        <dbReference type="Google" id="ProtNLM"/>
    </source>
</evidence>
<evidence type="ECO:0000256" key="1">
    <source>
        <dbReference type="SAM" id="MobiDB-lite"/>
    </source>
</evidence>
<feature type="compositionally biased region" description="Polar residues" evidence="1">
    <location>
        <begin position="272"/>
        <end position="288"/>
    </location>
</feature>
<feature type="transmembrane region" description="Helical" evidence="2">
    <location>
        <begin position="180"/>
        <end position="198"/>
    </location>
</feature>
<evidence type="ECO:0000313" key="5">
    <source>
        <dbReference type="Proteomes" id="UP000221165"/>
    </source>
</evidence>
<accession>A0A2C6KKV3</accession>
<evidence type="ECO:0000313" key="4">
    <source>
        <dbReference type="EMBL" id="PHJ17044.1"/>
    </source>
</evidence>
<sequence length="516" mass="55358">MKGCLASRAAVLFVAFAIGACVVLPLCSSVPVSAVGDSKSLRGKDGSEVATGVTRSGLDVISPEGTSDESGQSQSVSGRKTPVARWRSSSSGFLKRFGKGPKFLLSVSVILGTALLLSRAGNVLLKCLAGMGGRRQRPSEGPESEACDRLREWSENDDQATELAKLLPSGSLRASIPQKVVMTAALLSLIAIALANPITPTVKEEGMKPTTPGTEDDLSENVGSISRATSPPDVDVLQSTLRSYPTESEVPEDDEDFEYEDGAELGSMVEGQWSQQSGPELNNATSTVGKRRKTSYPVGDGTYPEVAIKGDVVEIGHQWKDKQGESKAGSMEALVEFDYKGKHFKVWMSRFTEDALKHPIDFTGETEDSEGSGEGSEGSGEGGGQALEGDLLQKMKIILTNAPANKEGSLFVWGKEFAETLLTIRDDKDKDVPFEMYTPKGAFGIDEQSHIAHRDQYQAWFDVWIVGYHILYVGNKGHKPTPPPPTALPTTAITAAAEGGLYSFLKQLVSYLSTLW</sequence>
<proteinExistence type="predicted"/>
<evidence type="ECO:0000256" key="2">
    <source>
        <dbReference type="SAM" id="Phobius"/>
    </source>
</evidence>
<comment type="caution">
    <text evidence="4">The sequence shown here is derived from an EMBL/GenBank/DDBJ whole genome shotgun (WGS) entry which is preliminary data.</text>
</comment>
<dbReference type="RefSeq" id="XP_067918769.1">
    <property type="nucleotide sequence ID" value="XM_068069253.1"/>
</dbReference>
<feature type="compositionally biased region" description="Polar residues" evidence="1">
    <location>
        <begin position="64"/>
        <end position="78"/>
    </location>
</feature>
<dbReference type="Proteomes" id="UP000221165">
    <property type="component" value="Unassembled WGS sequence"/>
</dbReference>
<feature type="region of interest" description="Disordered" evidence="1">
    <location>
        <begin position="272"/>
        <end position="296"/>
    </location>
</feature>
<protein>
    <recommendedName>
        <fullName evidence="6">Transmembrane protein</fullName>
    </recommendedName>
</protein>
<feature type="region of interest" description="Disordered" evidence="1">
    <location>
        <begin position="202"/>
        <end position="237"/>
    </location>
</feature>
<dbReference type="EMBL" id="MIGC01005320">
    <property type="protein sequence ID" value="PHJ17044.1"/>
    <property type="molecule type" value="Genomic_DNA"/>
</dbReference>
<feature type="region of interest" description="Disordered" evidence="1">
    <location>
        <begin position="362"/>
        <end position="386"/>
    </location>
</feature>
<organism evidence="4 5">
    <name type="scientific">Cystoisospora suis</name>
    <dbReference type="NCBI Taxonomy" id="483139"/>
    <lineage>
        <taxon>Eukaryota</taxon>
        <taxon>Sar</taxon>
        <taxon>Alveolata</taxon>
        <taxon>Apicomplexa</taxon>
        <taxon>Conoidasida</taxon>
        <taxon>Coccidia</taxon>
        <taxon>Eucoccidiorida</taxon>
        <taxon>Eimeriorina</taxon>
        <taxon>Sarcocystidae</taxon>
        <taxon>Cystoisospora</taxon>
    </lineage>
</organism>
<dbReference type="AlphaFoldDB" id="A0A2C6KKV3"/>
<feature type="region of interest" description="Disordered" evidence="1">
    <location>
        <begin position="58"/>
        <end position="83"/>
    </location>
</feature>
<feature type="compositionally biased region" description="Gly residues" evidence="1">
    <location>
        <begin position="372"/>
        <end position="386"/>
    </location>
</feature>
<evidence type="ECO:0000256" key="3">
    <source>
        <dbReference type="SAM" id="SignalP"/>
    </source>
</evidence>
<reference evidence="4 5" key="1">
    <citation type="journal article" date="2017" name="Int. J. Parasitol.">
        <title>The genome of the protozoan parasite Cystoisospora suis and a reverse vaccinology approach to identify vaccine candidates.</title>
        <authorList>
            <person name="Palmieri N."/>
            <person name="Shrestha A."/>
            <person name="Ruttkowski B."/>
            <person name="Beck T."/>
            <person name="Vogl C."/>
            <person name="Tomley F."/>
            <person name="Blake D.P."/>
            <person name="Joachim A."/>
        </authorList>
    </citation>
    <scope>NUCLEOTIDE SEQUENCE [LARGE SCALE GENOMIC DNA]</scope>
    <source>
        <strain evidence="4 5">Wien I</strain>
    </source>
</reference>
<gene>
    <name evidence="4" type="ORF">CSUI_009134</name>
</gene>
<keyword evidence="5" id="KW-1185">Reference proteome</keyword>
<dbReference type="VEuPathDB" id="ToxoDB:CSUI_009134"/>
<dbReference type="PROSITE" id="PS51257">
    <property type="entry name" value="PROKAR_LIPOPROTEIN"/>
    <property type="match status" value="1"/>
</dbReference>
<dbReference type="GeneID" id="94432464"/>
<keyword evidence="2" id="KW-0472">Membrane</keyword>
<keyword evidence="2" id="KW-1133">Transmembrane helix</keyword>
<feature type="chain" id="PRO_5012338323" description="Transmembrane protein" evidence="3">
    <location>
        <begin position="30"/>
        <end position="516"/>
    </location>
</feature>
<name>A0A2C6KKV3_9APIC</name>